<comment type="caution">
    <text evidence="1">The sequence shown here is derived from an EMBL/GenBank/DDBJ whole genome shotgun (WGS) entry which is preliminary data.</text>
</comment>
<dbReference type="AlphaFoldDB" id="A0A177B3E5"/>
<dbReference type="EMBL" id="LWCA01000384">
    <property type="protein sequence ID" value="OAF68807.1"/>
    <property type="molecule type" value="Genomic_DNA"/>
</dbReference>
<organism evidence="1 2">
    <name type="scientific">Intoshia linei</name>
    <dbReference type="NCBI Taxonomy" id="1819745"/>
    <lineage>
        <taxon>Eukaryota</taxon>
        <taxon>Metazoa</taxon>
        <taxon>Spiralia</taxon>
        <taxon>Lophotrochozoa</taxon>
        <taxon>Mesozoa</taxon>
        <taxon>Orthonectida</taxon>
        <taxon>Rhopaluridae</taxon>
        <taxon>Intoshia</taxon>
    </lineage>
</organism>
<gene>
    <name evidence="1" type="ORF">A3Q56_03455</name>
</gene>
<evidence type="ECO:0000313" key="1">
    <source>
        <dbReference type="EMBL" id="OAF68807.1"/>
    </source>
</evidence>
<sequence length="137" mass="15648">MYKSTEKLDCPESLENEIEEGLLCDLLKPSMLEISTTCRNVSITQNDVIRTLNIVLENIEILKTELNNDNTINLIDKYYETYNKYTHRLKRLNGITSKLLLRLSNVTTKIGKNNITTANIELAEPAITLENTESDNI</sequence>
<proteinExistence type="predicted"/>
<evidence type="ECO:0000313" key="2">
    <source>
        <dbReference type="Proteomes" id="UP000078046"/>
    </source>
</evidence>
<protein>
    <submittedName>
        <fullName evidence="1">Uncharacterized protein</fullName>
    </submittedName>
</protein>
<accession>A0A177B3E5</accession>
<name>A0A177B3E5_9BILA</name>
<keyword evidence="2" id="KW-1185">Reference proteome</keyword>
<dbReference type="Proteomes" id="UP000078046">
    <property type="component" value="Unassembled WGS sequence"/>
</dbReference>
<reference evidence="1 2" key="1">
    <citation type="submission" date="2016-04" db="EMBL/GenBank/DDBJ databases">
        <title>The genome of Intoshia linei affirms orthonectids as highly simplified spiralians.</title>
        <authorList>
            <person name="Mikhailov K.V."/>
            <person name="Slusarev G.S."/>
            <person name="Nikitin M.A."/>
            <person name="Logacheva M.D."/>
            <person name="Penin A."/>
            <person name="Aleoshin V."/>
            <person name="Panchin Y.V."/>
        </authorList>
    </citation>
    <scope>NUCLEOTIDE SEQUENCE [LARGE SCALE GENOMIC DNA]</scope>
    <source>
        <strain evidence="1">Intl2013</strain>
        <tissue evidence="1">Whole animal</tissue>
    </source>
</reference>